<evidence type="ECO:0000256" key="10">
    <source>
        <dbReference type="ARBA" id="ARBA00023303"/>
    </source>
</evidence>
<feature type="transmembrane region" description="Helical" evidence="13">
    <location>
        <begin position="310"/>
        <end position="331"/>
    </location>
</feature>
<keyword evidence="3" id="KW-0813">Transport</keyword>
<reference evidence="15" key="2">
    <citation type="submission" date="2021-01" db="UniProtKB">
        <authorList>
            <consortium name="EnsemblPlants"/>
        </authorList>
    </citation>
    <scope>IDENTIFICATION</scope>
</reference>
<accession>A0A7N2MYK6</accession>
<keyword evidence="4 13" id="KW-0812">Transmembrane</keyword>
<comment type="function">
    <text evidence="11">Cyclic nucleotide-gated channel involved in the establishment of both rhizobial and mycorrhizal associations. Required for full activation of nuclear-localized Ca(2+) oscillations by Nod and Myc factors. Simultaneous activation of the K(+)-permeable channel DMI1 and the Ca(2+) channel CNGC15 can give rise to sustained Ca(2+) oscillations. May function during fertilization in both female and male gametophytic Ca(2+) signaling.</text>
</comment>
<evidence type="ECO:0000256" key="13">
    <source>
        <dbReference type="SAM" id="Phobius"/>
    </source>
</evidence>
<reference evidence="15 16" key="1">
    <citation type="journal article" date="2016" name="G3 (Bethesda)">
        <title>First Draft Assembly and Annotation of the Genome of a California Endemic Oak Quercus lobata Nee (Fagaceae).</title>
        <authorList>
            <person name="Sork V.L."/>
            <person name="Fitz-Gibbon S.T."/>
            <person name="Puiu D."/>
            <person name="Crepeau M."/>
            <person name="Gugger P.F."/>
            <person name="Sherman R."/>
            <person name="Stevens K."/>
            <person name="Langley C.H."/>
            <person name="Pellegrini M."/>
            <person name="Salzberg S.L."/>
        </authorList>
    </citation>
    <scope>NUCLEOTIDE SEQUENCE [LARGE SCALE GENOMIC DNA]</scope>
    <source>
        <strain evidence="15 16">cv. SW786</strain>
    </source>
</reference>
<organism evidence="15 16">
    <name type="scientific">Quercus lobata</name>
    <name type="common">Valley oak</name>
    <dbReference type="NCBI Taxonomy" id="97700"/>
    <lineage>
        <taxon>Eukaryota</taxon>
        <taxon>Viridiplantae</taxon>
        <taxon>Streptophyta</taxon>
        <taxon>Embryophyta</taxon>
        <taxon>Tracheophyta</taxon>
        <taxon>Spermatophyta</taxon>
        <taxon>Magnoliopsida</taxon>
        <taxon>eudicotyledons</taxon>
        <taxon>Gunneridae</taxon>
        <taxon>Pentapetalae</taxon>
        <taxon>rosids</taxon>
        <taxon>fabids</taxon>
        <taxon>Fagales</taxon>
        <taxon>Fagaceae</taxon>
        <taxon>Quercus</taxon>
    </lineage>
</organism>
<evidence type="ECO:0000259" key="14">
    <source>
        <dbReference type="PROSITE" id="PS50042"/>
    </source>
</evidence>
<dbReference type="Gene3D" id="2.60.120.10">
    <property type="entry name" value="Jelly Rolls"/>
    <property type="match status" value="1"/>
</dbReference>
<feature type="transmembrane region" description="Helical" evidence="13">
    <location>
        <begin position="126"/>
        <end position="147"/>
    </location>
</feature>
<dbReference type="FunFam" id="2.60.120.10:FF:000024">
    <property type="entry name" value="Cyclic nucleotide-gated ion channel 1"/>
    <property type="match status" value="1"/>
</dbReference>
<evidence type="ECO:0000256" key="5">
    <source>
        <dbReference type="ARBA" id="ARBA00022989"/>
    </source>
</evidence>
<evidence type="ECO:0000313" key="16">
    <source>
        <dbReference type="Proteomes" id="UP000594261"/>
    </source>
</evidence>
<keyword evidence="10" id="KW-0407">Ion channel</keyword>
<evidence type="ECO:0000256" key="11">
    <source>
        <dbReference type="ARBA" id="ARBA00056117"/>
    </source>
</evidence>
<dbReference type="SMART" id="SM00100">
    <property type="entry name" value="cNMP"/>
    <property type="match status" value="1"/>
</dbReference>
<keyword evidence="8" id="KW-0539">Nucleus</keyword>
<keyword evidence="6" id="KW-0406">Ion transport</keyword>
<dbReference type="Gene3D" id="1.10.287.630">
    <property type="entry name" value="Helix hairpin bin"/>
    <property type="match status" value="1"/>
</dbReference>
<evidence type="ECO:0000256" key="1">
    <source>
        <dbReference type="ARBA" id="ARBA00004232"/>
    </source>
</evidence>
<dbReference type="GO" id="GO:0044325">
    <property type="term" value="F:transmembrane transporter binding"/>
    <property type="evidence" value="ECO:0007669"/>
    <property type="project" value="UniProtKB-ARBA"/>
</dbReference>
<feature type="transmembrane region" description="Helical" evidence="13">
    <location>
        <begin position="211"/>
        <end position="230"/>
    </location>
</feature>
<protein>
    <recommendedName>
        <fullName evidence="14">Cyclic nucleotide-binding domain-containing protein</fullName>
    </recommendedName>
</protein>
<evidence type="ECO:0000256" key="7">
    <source>
        <dbReference type="ARBA" id="ARBA00023136"/>
    </source>
</evidence>
<comment type="subcellular location">
    <subcellularLocation>
        <location evidence="1">Nucleus membrane</location>
        <topology evidence="1">Multi-pass membrane protein</topology>
    </subcellularLocation>
</comment>
<dbReference type="CDD" id="cd00038">
    <property type="entry name" value="CAP_ED"/>
    <property type="match status" value="1"/>
</dbReference>
<dbReference type="InterPro" id="IPR005821">
    <property type="entry name" value="Ion_trans_dom"/>
</dbReference>
<name>A0A7N2MYK6_QUELO</name>
<keyword evidence="16" id="KW-1185">Reference proteome</keyword>
<dbReference type="InterPro" id="IPR014710">
    <property type="entry name" value="RmlC-like_jellyroll"/>
</dbReference>
<evidence type="ECO:0000256" key="9">
    <source>
        <dbReference type="ARBA" id="ARBA00023286"/>
    </source>
</evidence>
<dbReference type="AlphaFoldDB" id="A0A7N2MYK6"/>
<feature type="transmembrane region" description="Helical" evidence="13">
    <location>
        <begin position="242"/>
        <end position="266"/>
    </location>
</feature>
<keyword evidence="7 13" id="KW-0472">Membrane</keyword>
<dbReference type="InterPro" id="IPR018490">
    <property type="entry name" value="cNMP-bd_dom_sf"/>
</dbReference>
<evidence type="ECO:0000313" key="15">
    <source>
        <dbReference type="EnsemblPlants" id="QL11p050646:mrna"/>
    </source>
</evidence>
<dbReference type="InterPro" id="IPR000595">
    <property type="entry name" value="cNMP-bd_dom"/>
</dbReference>
<sequence length="616" mass="69945">MATGRSRSVRFQDDLETANCTPPNDSHLLMPTHNINDKQAPDMCLKSTEEDAIGKYSLGRELSNVFSEDYDVVKKIILDPRGPVLNRWNKIFLLACLLSLFVDPLFFYLLVAKEEACIENMESLEVALTIIWSMIDAFYIVQIFVRFRTAYVAPSSRVFGRGDLVIDPSKIASRYLRKGFWLDPVTALPLPQILIWAAIPNLRGSEITPTSIVVRFLIIFQYLLRLYHIYPLTSEIVNANGVMMETAWAGAVYNLMLCMLASHFGIYGEAVTSGTTASRFNKYYFCVWWGLRNLSSLGQNLITSAYIGEISFAFVIVILGLVLFALLIGNMQMYLQSMTMRLEEWRARRTDTEQWIYHRQLPCDLKQSVRRYDQYRWVATQGVDEEAIPKDLPMDLRREIKRHLCLDLVRKDARCICERLKPCLCAPSTCLVREGDPVNEMLFIVRGHLDSCTTNGGCTGFFNSCSIGAGDFCGEELLTWALDPCPNVVLPSSTRTVKAITEVEAFALIAEDLQFVAAQFRTLHSKKLRQTLRFHSHQWRTWAACFIQAAWFRHKRLKEAAELKKRESLVASVPKSALEESSSFPPYGSSFTTYAAKLAASTRRGGSKRCGSQFDI</sequence>
<dbReference type="PANTHER" id="PTHR45651">
    <property type="entry name" value="CYCLIC NUCLEOTIDE-GATED ION CHANNEL 15-RELATED-RELATED"/>
    <property type="match status" value="1"/>
</dbReference>
<dbReference type="EnsemblPlants" id="QL11p050646:mrna">
    <property type="protein sequence ID" value="QL11p050646:mrna"/>
    <property type="gene ID" value="QL11p050646"/>
</dbReference>
<dbReference type="SUPFAM" id="SSF51206">
    <property type="entry name" value="cAMP-binding domain-like"/>
    <property type="match status" value="1"/>
</dbReference>
<dbReference type="PANTHER" id="PTHR45651:SF16">
    <property type="entry name" value="PROTEIN CNGC15A"/>
    <property type="match status" value="1"/>
</dbReference>
<dbReference type="InParanoid" id="A0A7N2MYK6"/>
<evidence type="ECO:0000256" key="6">
    <source>
        <dbReference type="ARBA" id="ARBA00023065"/>
    </source>
</evidence>
<dbReference type="Proteomes" id="UP000594261">
    <property type="component" value="Chromosome 11"/>
</dbReference>
<dbReference type="PROSITE" id="PS50042">
    <property type="entry name" value="CNMP_BINDING_3"/>
    <property type="match status" value="1"/>
</dbReference>
<evidence type="ECO:0000256" key="4">
    <source>
        <dbReference type="ARBA" id="ARBA00022692"/>
    </source>
</evidence>
<dbReference type="GO" id="GO:0031965">
    <property type="term" value="C:nuclear membrane"/>
    <property type="evidence" value="ECO:0007669"/>
    <property type="project" value="UniProtKB-SubCell"/>
</dbReference>
<dbReference type="SUPFAM" id="SSF81324">
    <property type="entry name" value="Voltage-gated potassium channels"/>
    <property type="match status" value="1"/>
</dbReference>
<evidence type="ECO:0000256" key="3">
    <source>
        <dbReference type="ARBA" id="ARBA00022448"/>
    </source>
</evidence>
<comment type="similarity">
    <text evidence="2">Belongs to the cyclic nucleotide-gated cation channel (TC 1.A.1.5) family.</text>
</comment>
<evidence type="ECO:0000256" key="2">
    <source>
        <dbReference type="ARBA" id="ARBA00010486"/>
    </source>
</evidence>
<evidence type="ECO:0000256" key="8">
    <source>
        <dbReference type="ARBA" id="ARBA00023242"/>
    </source>
</evidence>
<keyword evidence="9" id="KW-1071">Ligand-gated ion channel</keyword>
<comment type="subunit">
    <text evidence="12">Interacts (via N-terminus) with DMI1 (via c-terminus). The Nod factor has no effect on this interaction, implying that the complex is maintained after activation.</text>
</comment>
<dbReference type="GO" id="GO:0005216">
    <property type="term" value="F:monoatomic ion channel activity"/>
    <property type="evidence" value="ECO:0007669"/>
    <property type="project" value="InterPro"/>
</dbReference>
<proteinExistence type="inferred from homology"/>
<dbReference type="Gramene" id="QL11p050646:mrna">
    <property type="protein sequence ID" value="QL11p050646:mrna"/>
    <property type="gene ID" value="QL11p050646"/>
</dbReference>
<evidence type="ECO:0000256" key="12">
    <source>
        <dbReference type="ARBA" id="ARBA00064416"/>
    </source>
</evidence>
<feature type="domain" description="Cyclic nucleotide-binding" evidence="14">
    <location>
        <begin position="431"/>
        <end position="508"/>
    </location>
</feature>
<dbReference type="Gene3D" id="1.10.287.70">
    <property type="match status" value="1"/>
</dbReference>
<keyword evidence="5 13" id="KW-1133">Transmembrane helix</keyword>
<dbReference type="EMBL" id="LRBV02000011">
    <property type="status" value="NOT_ANNOTATED_CDS"/>
    <property type="molecule type" value="Genomic_DNA"/>
</dbReference>
<dbReference type="OMA" id="HDFYQFG"/>
<dbReference type="Pfam" id="PF00520">
    <property type="entry name" value="Ion_trans"/>
    <property type="match status" value="1"/>
</dbReference>
<feature type="transmembrane region" description="Helical" evidence="13">
    <location>
        <begin position="91"/>
        <end position="111"/>
    </location>
</feature>